<name>A0AB34HLD8_ESCRO</name>
<evidence type="ECO:0000313" key="2">
    <source>
        <dbReference type="EMBL" id="KAJ8793013.1"/>
    </source>
</evidence>
<protein>
    <submittedName>
        <fullName evidence="2">Uncharacterized protein</fullName>
    </submittedName>
</protein>
<sequence>MAVKRDPEAPRLSRKASWLAHGKRAGRKAPGGAGREGEVAKGKAGASTLGILGSLVHDRSSGQAGLALWPVVSLEVILAVQRTGSCSAPEVHRIPILKATRSARPRRRAAELQTPCTQSEPGPAYSPSCAQSFWARLYPYRSPLAWLRLQPEPSLGRT</sequence>
<reference evidence="2 3" key="1">
    <citation type="submission" date="2022-11" db="EMBL/GenBank/DDBJ databases">
        <title>Whole genome sequence of Eschrichtius robustus ER-17-0199.</title>
        <authorList>
            <person name="Bruniche-Olsen A."/>
            <person name="Black A.N."/>
            <person name="Fields C.J."/>
            <person name="Walden K."/>
            <person name="Dewoody J.A."/>
        </authorList>
    </citation>
    <scope>NUCLEOTIDE SEQUENCE [LARGE SCALE GENOMIC DNA]</scope>
    <source>
        <strain evidence="2">ER-17-0199</strain>
        <tissue evidence="2">Blubber</tissue>
    </source>
</reference>
<dbReference type="EMBL" id="JAIQCJ010001046">
    <property type="protein sequence ID" value="KAJ8793013.1"/>
    <property type="molecule type" value="Genomic_DNA"/>
</dbReference>
<dbReference type="AlphaFoldDB" id="A0AB34HLD8"/>
<feature type="region of interest" description="Disordered" evidence="1">
    <location>
        <begin position="102"/>
        <end position="123"/>
    </location>
</feature>
<feature type="region of interest" description="Disordered" evidence="1">
    <location>
        <begin position="1"/>
        <end position="40"/>
    </location>
</feature>
<evidence type="ECO:0000313" key="3">
    <source>
        <dbReference type="Proteomes" id="UP001159641"/>
    </source>
</evidence>
<comment type="caution">
    <text evidence="2">The sequence shown here is derived from an EMBL/GenBank/DDBJ whole genome shotgun (WGS) entry which is preliminary data.</text>
</comment>
<proteinExistence type="predicted"/>
<dbReference type="Proteomes" id="UP001159641">
    <property type="component" value="Unassembled WGS sequence"/>
</dbReference>
<keyword evidence="3" id="KW-1185">Reference proteome</keyword>
<gene>
    <name evidence="2" type="ORF">J1605_003852</name>
</gene>
<evidence type="ECO:0000256" key="1">
    <source>
        <dbReference type="SAM" id="MobiDB-lite"/>
    </source>
</evidence>
<organism evidence="2 3">
    <name type="scientific">Eschrichtius robustus</name>
    <name type="common">California gray whale</name>
    <name type="synonym">Eschrichtius gibbosus</name>
    <dbReference type="NCBI Taxonomy" id="9764"/>
    <lineage>
        <taxon>Eukaryota</taxon>
        <taxon>Metazoa</taxon>
        <taxon>Chordata</taxon>
        <taxon>Craniata</taxon>
        <taxon>Vertebrata</taxon>
        <taxon>Euteleostomi</taxon>
        <taxon>Mammalia</taxon>
        <taxon>Eutheria</taxon>
        <taxon>Laurasiatheria</taxon>
        <taxon>Artiodactyla</taxon>
        <taxon>Whippomorpha</taxon>
        <taxon>Cetacea</taxon>
        <taxon>Mysticeti</taxon>
        <taxon>Eschrichtiidae</taxon>
        <taxon>Eschrichtius</taxon>
    </lineage>
</organism>
<accession>A0AB34HLD8</accession>
<feature type="compositionally biased region" description="Basic and acidic residues" evidence="1">
    <location>
        <begin position="1"/>
        <end position="11"/>
    </location>
</feature>